<evidence type="ECO:0000259" key="8">
    <source>
        <dbReference type="PROSITE" id="PS50825"/>
    </source>
</evidence>
<keyword evidence="6" id="KW-0732">Signal</keyword>
<dbReference type="InterPro" id="IPR036055">
    <property type="entry name" value="LDL_receptor-like_sf"/>
</dbReference>
<evidence type="ECO:0000259" key="7">
    <source>
        <dbReference type="PROSITE" id="PS01180"/>
    </source>
</evidence>
<feature type="domain" description="HYR" evidence="8">
    <location>
        <begin position="465"/>
        <end position="543"/>
    </location>
</feature>
<keyword evidence="5" id="KW-1133">Transmembrane helix</keyword>
<dbReference type="SMART" id="SM00192">
    <property type="entry name" value="LDLa"/>
    <property type="match status" value="3"/>
</dbReference>
<evidence type="ECO:0000313" key="10">
    <source>
        <dbReference type="Proteomes" id="UP001152320"/>
    </source>
</evidence>
<reference evidence="9" key="1">
    <citation type="submission" date="2021-10" db="EMBL/GenBank/DDBJ databases">
        <title>Tropical sea cucumber genome reveals ecological adaptation and Cuvierian tubules defense mechanism.</title>
        <authorList>
            <person name="Chen T."/>
        </authorList>
    </citation>
    <scope>NUCLEOTIDE SEQUENCE</scope>
    <source>
        <strain evidence="9">Nanhai2018</strain>
        <tissue evidence="9">Muscle</tissue>
    </source>
</reference>
<dbReference type="OrthoDB" id="19606at2759"/>
<keyword evidence="10" id="KW-1185">Reference proteome</keyword>
<feature type="transmembrane region" description="Helical" evidence="5">
    <location>
        <begin position="549"/>
        <end position="573"/>
    </location>
</feature>
<dbReference type="Gene3D" id="4.10.400.10">
    <property type="entry name" value="Low-density Lipoprotein Receptor"/>
    <property type="match status" value="1"/>
</dbReference>
<dbReference type="EMBL" id="JAIZAY010000004">
    <property type="protein sequence ID" value="KAJ8042989.1"/>
    <property type="molecule type" value="Genomic_DNA"/>
</dbReference>
<dbReference type="InterPro" id="IPR000859">
    <property type="entry name" value="CUB_dom"/>
</dbReference>
<evidence type="ECO:0000256" key="4">
    <source>
        <dbReference type="SAM" id="MobiDB-lite"/>
    </source>
</evidence>
<gene>
    <name evidence="9" type="ORF">HOLleu_09893</name>
</gene>
<feature type="disulfide bond" evidence="3">
    <location>
        <begin position="350"/>
        <end position="365"/>
    </location>
</feature>
<feature type="disulfide bond" evidence="3">
    <location>
        <begin position="338"/>
        <end position="356"/>
    </location>
</feature>
<protein>
    <submittedName>
        <fullName evidence="9">Bone morphogenetic protein 1</fullName>
    </submittedName>
</protein>
<comment type="caution">
    <text evidence="9">The sequence shown here is derived from an EMBL/GenBank/DDBJ whole genome shotgun (WGS) entry which is preliminary data.</text>
</comment>
<evidence type="ECO:0000256" key="1">
    <source>
        <dbReference type="ARBA" id="ARBA00022737"/>
    </source>
</evidence>
<dbReference type="Proteomes" id="UP001152320">
    <property type="component" value="Chromosome 4"/>
</dbReference>
<keyword evidence="5" id="KW-0472">Membrane</keyword>
<accession>A0A9Q1HE73</accession>
<dbReference type="PROSITE" id="PS50825">
    <property type="entry name" value="HYR"/>
    <property type="match status" value="1"/>
</dbReference>
<sequence>MGLKFIQCACFGLILINLCDLKAEEISVDSSHNFISENYPSNYPENYNETWCFVASGDSRLRLTFDDIQTEEFFDFITVWESTTASADTLLMRWEGSPNGEPPRVLSSGNNLCLSLQTDSLVNSKGFSGRVDRVSNSFNDDCTTGFDCENGVCLGGYDRCNGFVNCGNGKDEMCTRNIFVSSEERFTSMNYDDGGYVNNHHFTWYFTSNSDMHLELEFIEIDLEESPFDLILVGEGADTSRNLLLTWNGTANASTPVTVRTSVSSMWVQFQSDETDNGRGFSATVRSIDNTQAETCNEFDCENGACIPETATRDRFKNCGNGNDLLSQSLCEPDEMLCFDGRCFSEEARCDGEPNCLTDDDELGCRINVDVKNRRTRKFRDFSQTIVYTNSIPGTHLLINLIFLWTEGRNVNLNLTIGENDLDSSPLLQKNGILNEYVLTQRSFANVLWLKFSVRGALAISVNAVNEGPTLSSCPDNMVVADGDGPAEWSPPFCIDREDGELQSTCSPSSGDSLPNEKNPVTCTCSDSLNSSSSCNFTVTVTKQTGPPVLPLIIGIAVVVAFIVLILAFVLILRHGNRTSNIPDEQTPINRPNEGEEDGHDNPQSRSPYAYADDPEERSVANPQSRVYNVIPETIVQVPARPRRNNDGSTDPGRDYSDRIYNENNIPMQEIHPQEDVPQSHYYSRGIKSSSHN</sequence>
<dbReference type="SUPFAM" id="SSF49854">
    <property type="entry name" value="Spermadhesin, CUB domain"/>
    <property type="match status" value="2"/>
</dbReference>
<feature type="chain" id="PRO_5040350067" evidence="6">
    <location>
        <begin position="24"/>
        <end position="693"/>
    </location>
</feature>
<name>A0A9Q1HE73_HOLLE</name>
<dbReference type="InterPro" id="IPR035914">
    <property type="entry name" value="Sperma_CUB_dom_sf"/>
</dbReference>
<feature type="compositionally biased region" description="Basic and acidic residues" evidence="4">
    <location>
        <begin position="652"/>
        <end position="661"/>
    </location>
</feature>
<keyword evidence="1" id="KW-0677">Repeat</keyword>
<comment type="caution">
    <text evidence="3">Lacks conserved residue(s) required for the propagation of feature annotation.</text>
</comment>
<evidence type="ECO:0000256" key="3">
    <source>
        <dbReference type="PROSITE-ProRule" id="PRU00124"/>
    </source>
</evidence>
<dbReference type="CDD" id="cd00041">
    <property type="entry name" value="CUB"/>
    <property type="match status" value="2"/>
</dbReference>
<dbReference type="PRINTS" id="PR00261">
    <property type="entry name" value="LDLRECEPTOR"/>
</dbReference>
<dbReference type="AlphaFoldDB" id="A0A9Q1HE73"/>
<dbReference type="PROSITE" id="PS01180">
    <property type="entry name" value="CUB"/>
    <property type="match status" value="2"/>
</dbReference>
<feature type="signal peptide" evidence="6">
    <location>
        <begin position="1"/>
        <end position="23"/>
    </location>
</feature>
<feature type="domain" description="CUB" evidence="7">
    <location>
        <begin position="174"/>
        <end position="288"/>
    </location>
</feature>
<feature type="disulfide bond" evidence="3">
    <location>
        <begin position="331"/>
        <end position="343"/>
    </location>
</feature>
<dbReference type="CDD" id="cd00112">
    <property type="entry name" value="LDLa"/>
    <property type="match status" value="1"/>
</dbReference>
<feature type="disulfide bond" evidence="3">
    <location>
        <begin position="148"/>
        <end position="166"/>
    </location>
</feature>
<keyword evidence="2 3" id="KW-1015">Disulfide bond</keyword>
<organism evidence="9 10">
    <name type="scientific">Holothuria leucospilota</name>
    <name type="common">Black long sea cucumber</name>
    <name type="synonym">Mertensiothuria leucospilota</name>
    <dbReference type="NCBI Taxonomy" id="206669"/>
    <lineage>
        <taxon>Eukaryota</taxon>
        <taxon>Metazoa</taxon>
        <taxon>Echinodermata</taxon>
        <taxon>Eleutherozoa</taxon>
        <taxon>Echinozoa</taxon>
        <taxon>Holothuroidea</taxon>
        <taxon>Aspidochirotacea</taxon>
        <taxon>Aspidochirotida</taxon>
        <taxon>Holothuriidae</taxon>
        <taxon>Holothuria</taxon>
    </lineage>
</organism>
<proteinExistence type="predicted"/>
<evidence type="ECO:0000256" key="6">
    <source>
        <dbReference type="SAM" id="SignalP"/>
    </source>
</evidence>
<feature type="compositionally biased region" description="Polar residues" evidence="4">
    <location>
        <begin position="579"/>
        <end position="590"/>
    </location>
</feature>
<feature type="region of interest" description="Disordered" evidence="4">
    <location>
        <begin position="579"/>
        <end position="693"/>
    </location>
</feature>
<dbReference type="SMART" id="SM00042">
    <property type="entry name" value="CUB"/>
    <property type="match status" value="2"/>
</dbReference>
<keyword evidence="5" id="KW-0812">Transmembrane</keyword>
<evidence type="ECO:0000313" key="9">
    <source>
        <dbReference type="EMBL" id="KAJ8042989.1"/>
    </source>
</evidence>
<dbReference type="InterPro" id="IPR002172">
    <property type="entry name" value="LDrepeatLR_classA_rpt"/>
</dbReference>
<dbReference type="InterPro" id="IPR003410">
    <property type="entry name" value="HYR_dom"/>
</dbReference>
<dbReference type="PANTHER" id="PTHR24251">
    <property type="entry name" value="OVOCHYMASE-RELATED"/>
    <property type="match status" value="1"/>
</dbReference>
<evidence type="ECO:0000256" key="2">
    <source>
        <dbReference type="ARBA" id="ARBA00023157"/>
    </source>
</evidence>
<dbReference type="Pfam" id="PF00431">
    <property type="entry name" value="CUB"/>
    <property type="match status" value="2"/>
</dbReference>
<dbReference type="SUPFAM" id="SSF57424">
    <property type="entry name" value="LDL receptor-like module"/>
    <property type="match status" value="2"/>
</dbReference>
<feature type="domain" description="CUB" evidence="7">
    <location>
        <begin position="10"/>
        <end position="134"/>
    </location>
</feature>
<dbReference type="Gene3D" id="2.60.120.290">
    <property type="entry name" value="Spermadhesin, CUB domain"/>
    <property type="match status" value="2"/>
</dbReference>
<evidence type="ECO:0000256" key="5">
    <source>
        <dbReference type="SAM" id="Phobius"/>
    </source>
</evidence>
<dbReference type="PROSITE" id="PS50068">
    <property type="entry name" value="LDLRA_2"/>
    <property type="match status" value="2"/>
</dbReference>